<proteinExistence type="predicted"/>
<dbReference type="AlphaFoldDB" id="A0A5C3L278"/>
<keyword evidence="2" id="KW-1185">Reference proteome</keyword>
<dbReference type="SUPFAM" id="SSF52047">
    <property type="entry name" value="RNI-like"/>
    <property type="match status" value="1"/>
</dbReference>
<protein>
    <recommendedName>
        <fullName evidence="3">F-box domain-containing protein</fullName>
    </recommendedName>
</protein>
<organism evidence="1 2">
    <name type="scientific">Coprinopsis marcescibilis</name>
    <name type="common">Agaric fungus</name>
    <name type="synonym">Psathyrella marcescibilis</name>
    <dbReference type="NCBI Taxonomy" id="230819"/>
    <lineage>
        <taxon>Eukaryota</taxon>
        <taxon>Fungi</taxon>
        <taxon>Dikarya</taxon>
        <taxon>Basidiomycota</taxon>
        <taxon>Agaricomycotina</taxon>
        <taxon>Agaricomycetes</taxon>
        <taxon>Agaricomycetidae</taxon>
        <taxon>Agaricales</taxon>
        <taxon>Agaricineae</taxon>
        <taxon>Psathyrellaceae</taxon>
        <taxon>Coprinopsis</taxon>
    </lineage>
</organism>
<accession>A0A5C3L278</accession>
<gene>
    <name evidence="1" type="ORF">FA15DRAFT_615363</name>
</gene>
<dbReference type="InterPro" id="IPR032675">
    <property type="entry name" value="LRR_dom_sf"/>
</dbReference>
<evidence type="ECO:0008006" key="3">
    <source>
        <dbReference type="Google" id="ProtNLM"/>
    </source>
</evidence>
<dbReference type="EMBL" id="ML210172">
    <property type="protein sequence ID" value="TFK26702.1"/>
    <property type="molecule type" value="Genomic_DNA"/>
</dbReference>
<dbReference type="Proteomes" id="UP000307440">
    <property type="component" value="Unassembled WGS sequence"/>
</dbReference>
<evidence type="ECO:0000313" key="1">
    <source>
        <dbReference type="EMBL" id="TFK26702.1"/>
    </source>
</evidence>
<evidence type="ECO:0000313" key="2">
    <source>
        <dbReference type="Proteomes" id="UP000307440"/>
    </source>
</evidence>
<dbReference type="Gene3D" id="3.80.10.10">
    <property type="entry name" value="Ribonuclease Inhibitor"/>
    <property type="match status" value="1"/>
</dbReference>
<reference evidence="1 2" key="1">
    <citation type="journal article" date="2019" name="Nat. Ecol. Evol.">
        <title>Megaphylogeny resolves global patterns of mushroom evolution.</title>
        <authorList>
            <person name="Varga T."/>
            <person name="Krizsan K."/>
            <person name="Foldi C."/>
            <person name="Dima B."/>
            <person name="Sanchez-Garcia M."/>
            <person name="Sanchez-Ramirez S."/>
            <person name="Szollosi G.J."/>
            <person name="Szarkandi J.G."/>
            <person name="Papp V."/>
            <person name="Albert L."/>
            <person name="Andreopoulos W."/>
            <person name="Angelini C."/>
            <person name="Antonin V."/>
            <person name="Barry K.W."/>
            <person name="Bougher N.L."/>
            <person name="Buchanan P."/>
            <person name="Buyck B."/>
            <person name="Bense V."/>
            <person name="Catcheside P."/>
            <person name="Chovatia M."/>
            <person name="Cooper J."/>
            <person name="Damon W."/>
            <person name="Desjardin D."/>
            <person name="Finy P."/>
            <person name="Geml J."/>
            <person name="Haridas S."/>
            <person name="Hughes K."/>
            <person name="Justo A."/>
            <person name="Karasinski D."/>
            <person name="Kautmanova I."/>
            <person name="Kiss B."/>
            <person name="Kocsube S."/>
            <person name="Kotiranta H."/>
            <person name="LaButti K.M."/>
            <person name="Lechner B.E."/>
            <person name="Liimatainen K."/>
            <person name="Lipzen A."/>
            <person name="Lukacs Z."/>
            <person name="Mihaltcheva S."/>
            <person name="Morgado L.N."/>
            <person name="Niskanen T."/>
            <person name="Noordeloos M.E."/>
            <person name="Ohm R.A."/>
            <person name="Ortiz-Santana B."/>
            <person name="Ovrebo C."/>
            <person name="Racz N."/>
            <person name="Riley R."/>
            <person name="Savchenko A."/>
            <person name="Shiryaev A."/>
            <person name="Soop K."/>
            <person name="Spirin V."/>
            <person name="Szebenyi C."/>
            <person name="Tomsovsky M."/>
            <person name="Tulloss R.E."/>
            <person name="Uehling J."/>
            <person name="Grigoriev I.V."/>
            <person name="Vagvolgyi C."/>
            <person name="Papp T."/>
            <person name="Martin F.M."/>
            <person name="Miettinen O."/>
            <person name="Hibbett D.S."/>
            <person name="Nagy L.G."/>
        </authorList>
    </citation>
    <scope>NUCLEOTIDE SEQUENCE [LARGE SCALE GENOMIC DNA]</scope>
    <source>
        <strain evidence="1 2">CBS 121175</strain>
    </source>
</reference>
<name>A0A5C3L278_COPMA</name>
<sequence>MPEEVSLPPELWLEILEWVILDARPLTAEYVRFQPISPHDTVPAASLVSAFSLVSKEWNTILKALVVRDIKIHSNAKDLLEILKAPQPGRKQAAGTNGELVRRVTLPFQTTVTVGGRGHSPYLGILRSCPTIEVLVRPAVEFERSMRDSLKFTYEPGMVDFPCLKRLEWWNESYGVNSSGVNSLGLVLQNAPNLRYLVLASFGEGSQAVTDEVPVDLPNLDTLRLNGVSAIPMFYIITRWNLPSLSRLILDVPVIGPLFPQFSDLMGSQLQVLELGKHVRFMMKDEVCAYLRTCPNLKEINYHVYFTAVPEPTDEVDVFPMVETVGLSSASNMMVLAEDARWEMVQGHINFLAGKSLPRLKRVVLHGKWEMFDDASFQSLIKPLGARIELWNGA</sequence>
<dbReference type="OrthoDB" id="3256525at2759"/>